<dbReference type="InterPro" id="IPR048446">
    <property type="entry name" value="DncV_C"/>
</dbReference>
<sequence>MAQCNHLFIEFNNKIKLKSEKKKSLRKSRNALRTKIQSYFDNTLEVSNPKFWGQGSYMMNTTIEPIEGEYDIDDGIYLVHLSSKKEEEWPATSTVHNWILKAVDGHTSTPPVNKNTCIRIIYKNDYHIDFPIYIKGDDADHPKLAHKTKGWIDSDPKALTNWFNDEVTVKGDQLKRIVRYLKAWKDFKKGDDKFPSGMVFTILAANYFIEGYEDDDDAAFVAIAKEIYNNLNSSFSLTRPVFPDEELLADWSETAKTNFLSKLSTLVTNGQKALEKDKQSDASDIWIKIFGERFPKPNPPEEERVNKGYAFQTSTPAVIGNHGRSS</sequence>
<comment type="catalytic activity">
    <reaction evidence="11">
        <text>GTP + ATP = 3',3'-cGAMP + 2 diphosphate</text>
        <dbReference type="Rhea" id="RHEA:35647"/>
        <dbReference type="ChEBI" id="CHEBI:30616"/>
        <dbReference type="ChEBI" id="CHEBI:33019"/>
        <dbReference type="ChEBI" id="CHEBI:37565"/>
        <dbReference type="ChEBI" id="CHEBI:71501"/>
    </reaction>
    <physiologicalReaction direction="left-to-right" evidence="11">
        <dbReference type="Rhea" id="RHEA:35648"/>
    </physiologicalReaction>
</comment>
<dbReference type="GO" id="GO:0005525">
    <property type="term" value="F:GTP binding"/>
    <property type="evidence" value="ECO:0007669"/>
    <property type="project" value="UniProtKB-KW"/>
</dbReference>
<reference evidence="17 18" key="2">
    <citation type="journal article" date="2017" name="Genome Announc.">
        <title>Draft Genome Sequences of Four Alkaliphilic Bacteria Belonging to the Anaerobacillus Genus.</title>
        <authorList>
            <person name="Bassil N.M."/>
            <person name="Lloyd J.R."/>
        </authorList>
    </citation>
    <scope>NUCLEOTIDE SEQUENCE [LARGE SCALE GENOMIC DNA]</scope>
    <source>
        <strain evidence="17 18">NB2006</strain>
    </source>
</reference>
<keyword evidence="3" id="KW-0479">Metal-binding</keyword>
<dbReference type="Pfam" id="PF21713">
    <property type="entry name" value="DncV_C"/>
    <property type="match status" value="1"/>
</dbReference>
<keyword evidence="6" id="KW-0460">Magnesium</keyword>
<evidence type="ECO:0000256" key="10">
    <source>
        <dbReference type="ARBA" id="ARBA00044145"/>
    </source>
</evidence>
<keyword evidence="8" id="KW-0051">Antiviral defense</keyword>
<dbReference type="EMBL" id="CP063356">
    <property type="protein sequence ID" value="QOY36789.1"/>
    <property type="molecule type" value="Genomic_DNA"/>
</dbReference>
<evidence type="ECO:0000313" key="18">
    <source>
        <dbReference type="Proteomes" id="UP000180175"/>
    </source>
</evidence>
<evidence type="ECO:0000256" key="2">
    <source>
        <dbReference type="ARBA" id="ARBA00022695"/>
    </source>
</evidence>
<keyword evidence="2" id="KW-0548">Nucleotidyltransferase</keyword>
<evidence type="ECO:0000256" key="12">
    <source>
        <dbReference type="SAM" id="MobiDB-lite"/>
    </source>
</evidence>
<reference evidence="16 18" key="1">
    <citation type="submission" date="2016-10" db="EMBL/GenBank/DDBJ databases">
        <title>Draft genome sequences of four alkaliphilic bacteria belonging to the Anaerobacillus genus.</title>
        <authorList>
            <person name="Bassil N.M."/>
            <person name="Lloyd J.R."/>
        </authorList>
    </citation>
    <scope>NUCLEOTIDE SEQUENCE [LARGE SCALE GENOMIC DNA]</scope>
    <source>
        <strain evidence="16 18">NB2006</strain>
    </source>
</reference>
<evidence type="ECO:0000256" key="5">
    <source>
        <dbReference type="ARBA" id="ARBA00022840"/>
    </source>
</evidence>
<protein>
    <recommendedName>
        <fullName evidence="10">Cyclic GMP-AMP synthase</fullName>
    </recommendedName>
</protein>
<reference evidence="17" key="4">
    <citation type="submission" date="2020-10" db="EMBL/GenBank/DDBJ databases">
        <authorList>
            <person name="Bassil N.M."/>
            <person name="Lloyd J.R."/>
        </authorList>
    </citation>
    <scope>NUCLEOTIDE SEQUENCE</scope>
    <source>
        <strain evidence="17">NB2006</strain>
    </source>
</reference>
<dbReference type="GO" id="GO:0005524">
    <property type="term" value="F:ATP binding"/>
    <property type="evidence" value="ECO:0007669"/>
    <property type="project" value="UniProtKB-KW"/>
</dbReference>
<keyword evidence="1" id="KW-0808">Transferase</keyword>
<dbReference type="NCBIfam" id="NF041078">
    <property type="entry name" value="cGAS"/>
    <property type="match status" value="1"/>
</dbReference>
<evidence type="ECO:0000256" key="7">
    <source>
        <dbReference type="ARBA" id="ARBA00023080"/>
    </source>
</evidence>
<dbReference type="Pfam" id="PF21654">
    <property type="entry name" value="DncV-like_NTFase"/>
    <property type="match status" value="1"/>
</dbReference>
<name>A0A1S2LCP8_9BACI</name>
<dbReference type="KEGG" id="aia:AWH56_003800"/>
<keyword evidence="4" id="KW-0547">Nucleotide-binding</keyword>
<evidence type="ECO:0000256" key="9">
    <source>
        <dbReference type="ARBA" id="ARBA00023134"/>
    </source>
</evidence>
<dbReference type="Proteomes" id="UP000180175">
    <property type="component" value="Chromosome"/>
</dbReference>
<accession>A0A1S2LCP8</accession>
<feature type="region of interest" description="Disordered" evidence="12">
    <location>
        <begin position="296"/>
        <end position="326"/>
    </location>
</feature>
<dbReference type="GO" id="GO:0051607">
    <property type="term" value="P:defense response to virus"/>
    <property type="evidence" value="ECO:0007669"/>
    <property type="project" value="UniProtKB-KW"/>
</dbReference>
<dbReference type="OrthoDB" id="5569081at2"/>
<evidence type="ECO:0000259" key="13">
    <source>
        <dbReference type="Pfam" id="PF21654"/>
    </source>
</evidence>
<evidence type="ECO:0000256" key="6">
    <source>
        <dbReference type="ARBA" id="ARBA00022842"/>
    </source>
</evidence>
<evidence type="ECO:0000313" key="17">
    <source>
        <dbReference type="EMBL" id="QOY36789.1"/>
    </source>
</evidence>
<dbReference type="EMBL" id="LQXD01000149">
    <property type="protein sequence ID" value="OIJ10030.1"/>
    <property type="molecule type" value="Genomic_DNA"/>
</dbReference>
<dbReference type="InterPro" id="IPR048445">
    <property type="entry name" value="DncV-like_NTFase"/>
</dbReference>
<dbReference type="GO" id="GO:0140701">
    <property type="term" value="F:3',3'-cyclic GMP-AMP synthase activity"/>
    <property type="evidence" value="ECO:0007669"/>
    <property type="project" value="InterPro"/>
</dbReference>
<keyword evidence="5" id="KW-0067">ATP-binding</keyword>
<evidence type="ECO:0000256" key="8">
    <source>
        <dbReference type="ARBA" id="ARBA00023118"/>
    </source>
</evidence>
<evidence type="ECO:0000256" key="1">
    <source>
        <dbReference type="ARBA" id="ARBA00022679"/>
    </source>
</evidence>
<dbReference type="RefSeq" id="WP_071318210.1">
    <property type="nucleotide sequence ID" value="NZ_CP063356.2"/>
</dbReference>
<dbReference type="AlphaFoldDB" id="A0A1S2LCP8"/>
<dbReference type="GO" id="GO:0009117">
    <property type="term" value="P:nucleotide metabolic process"/>
    <property type="evidence" value="ECO:0007669"/>
    <property type="project" value="UniProtKB-KW"/>
</dbReference>
<dbReference type="EMBL" id="LQXD01000156">
    <property type="protein sequence ID" value="OIJ09136.1"/>
    <property type="molecule type" value="Genomic_DNA"/>
</dbReference>
<evidence type="ECO:0000256" key="4">
    <source>
        <dbReference type="ARBA" id="ARBA00022741"/>
    </source>
</evidence>
<feature type="domain" description="Cyclic GMP-AMP synthase DncV-like nucleotidyltransferase" evidence="13">
    <location>
        <begin position="49"/>
        <end position="133"/>
    </location>
</feature>
<reference evidence="17 18" key="3">
    <citation type="journal article" date="2019" name="Int. J. Syst. Evol. Microbiol.">
        <title>Anaerobacillus isosaccharinicus sp. nov., an alkaliphilic bacterium which degrades isosaccharinic acid.</title>
        <authorList>
            <person name="Bassil N.M."/>
            <person name="Lloyd J.R."/>
        </authorList>
    </citation>
    <scope>NUCLEOTIDE SEQUENCE [LARGE SCALE GENOMIC DNA]</scope>
    <source>
        <strain evidence="17 18">NB2006</strain>
    </source>
</reference>
<keyword evidence="18" id="KW-1185">Reference proteome</keyword>
<gene>
    <name evidence="17" type="ORF">AWH56_003800</name>
    <name evidence="16" type="ORF">AWH56_17190</name>
    <name evidence="15" type="ORF">AWH56_17840</name>
</gene>
<evidence type="ECO:0000259" key="14">
    <source>
        <dbReference type="Pfam" id="PF21713"/>
    </source>
</evidence>
<proteinExistence type="predicted"/>
<feature type="compositionally biased region" description="Basic and acidic residues" evidence="12">
    <location>
        <begin position="296"/>
        <end position="306"/>
    </location>
</feature>
<dbReference type="GO" id="GO:0046872">
    <property type="term" value="F:metal ion binding"/>
    <property type="evidence" value="ECO:0007669"/>
    <property type="project" value="UniProtKB-KW"/>
</dbReference>
<keyword evidence="7" id="KW-0546">Nucleotide metabolism</keyword>
<keyword evidence="9" id="KW-0342">GTP-binding</keyword>
<evidence type="ECO:0000256" key="11">
    <source>
        <dbReference type="ARBA" id="ARBA00048304"/>
    </source>
</evidence>
<organism evidence="16 18">
    <name type="scientific">Anaerobacillus isosaccharinicus</name>
    <dbReference type="NCBI Taxonomy" id="1532552"/>
    <lineage>
        <taxon>Bacteria</taxon>
        <taxon>Bacillati</taxon>
        <taxon>Bacillota</taxon>
        <taxon>Bacilli</taxon>
        <taxon>Bacillales</taxon>
        <taxon>Bacillaceae</taxon>
        <taxon>Anaerobacillus</taxon>
    </lineage>
</organism>
<evidence type="ECO:0000256" key="3">
    <source>
        <dbReference type="ARBA" id="ARBA00022723"/>
    </source>
</evidence>
<evidence type="ECO:0000313" key="16">
    <source>
        <dbReference type="EMBL" id="OIJ10030.1"/>
    </source>
</evidence>
<dbReference type="InterPro" id="IPR047805">
    <property type="entry name" value="GAMP_synthase"/>
</dbReference>
<evidence type="ECO:0000313" key="15">
    <source>
        <dbReference type="EMBL" id="OIJ09136.1"/>
    </source>
</evidence>
<feature type="domain" description="Cyclic GMP-AMP synthase C-terminal" evidence="14">
    <location>
        <begin position="171"/>
        <end position="295"/>
    </location>
</feature>